<evidence type="ECO:0000256" key="1">
    <source>
        <dbReference type="SAM" id="MobiDB-lite"/>
    </source>
</evidence>
<dbReference type="STRING" id="1137799.GZ78_26710"/>
<feature type="compositionally biased region" description="Low complexity" evidence="1">
    <location>
        <begin position="24"/>
        <end position="34"/>
    </location>
</feature>
<feature type="region of interest" description="Disordered" evidence="1">
    <location>
        <begin position="1"/>
        <end position="51"/>
    </location>
</feature>
<dbReference type="Pfam" id="PF00069">
    <property type="entry name" value="Pkinase"/>
    <property type="match status" value="1"/>
</dbReference>
<evidence type="ECO:0000313" key="3">
    <source>
        <dbReference type="EMBL" id="KEQ13142.1"/>
    </source>
</evidence>
<protein>
    <recommendedName>
        <fullName evidence="2">Protein kinase domain-containing protein</fullName>
    </recommendedName>
</protein>
<dbReference type="SUPFAM" id="SSF56112">
    <property type="entry name" value="Protein kinase-like (PK-like)"/>
    <property type="match status" value="1"/>
</dbReference>
<reference evidence="3 4" key="1">
    <citation type="submission" date="2014-06" db="EMBL/GenBank/DDBJ databases">
        <title>Whole Genome Sequences of Three Symbiotic Endozoicomonas Bacteria.</title>
        <authorList>
            <person name="Neave M.J."/>
            <person name="Apprill A."/>
            <person name="Voolstra C.R."/>
        </authorList>
    </citation>
    <scope>NUCLEOTIDE SEQUENCE [LARGE SCALE GENOMIC DNA]</scope>
    <source>
        <strain evidence="3 4">DSM 25634</strain>
    </source>
</reference>
<dbReference type="Gene3D" id="1.10.510.10">
    <property type="entry name" value="Transferase(Phosphotransferase) domain 1"/>
    <property type="match status" value="1"/>
</dbReference>
<dbReference type="InterPro" id="IPR011009">
    <property type="entry name" value="Kinase-like_dom_sf"/>
</dbReference>
<dbReference type="Proteomes" id="UP000028073">
    <property type="component" value="Unassembled WGS sequence"/>
</dbReference>
<dbReference type="GO" id="GO:0004674">
    <property type="term" value="F:protein serine/threonine kinase activity"/>
    <property type="evidence" value="ECO:0007669"/>
    <property type="project" value="TreeGrafter"/>
</dbReference>
<keyword evidence="4" id="KW-1185">Reference proteome</keyword>
<accession>A0A081N3W9</accession>
<evidence type="ECO:0000313" key="4">
    <source>
        <dbReference type="Proteomes" id="UP000028073"/>
    </source>
</evidence>
<dbReference type="SMART" id="SM00220">
    <property type="entry name" value="S_TKc"/>
    <property type="match status" value="1"/>
</dbReference>
<name>A0A081N3W9_9GAMM</name>
<dbReference type="PANTHER" id="PTHR44167:SF24">
    <property type="entry name" value="SERINE_THREONINE-PROTEIN KINASE CHK2"/>
    <property type="match status" value="1"/>
</dbReference>
<dbReference type="GO" id="GO:0005524">
    <property type="term" value="F:ATP binding"/>
    <property type="evidence" value="ECO:0007669"/>
    <property type="project" value="InterPro"/>
</dbReference>
<feature type="domain" description="Protein kinase" evidence="2">
    <location>
        <begin position="94"/>
        <end position="399"/>
    </location>
</feature>
<dbReference type="OrthoDB" id="9801841at2"/>
<dbReference type="RefSeq" id="WP_034842315.1">
    <property type="nucleotide sequence ID" value="NZ_JOKH01000009.1"/>
</dbReference>
<dbReference type="eggNOG" id="COG0515">
    <property type="taxonomic scope" value="Bacteria"/>
</dbReference>
<dbReference type="GO" id="GO:0005737">
    <property type="term" value="C:cytoplasm"/>
    <property type="evidence" value="ECO:0007669"/>
    <property type="project" value="TreeGrafter"/>
</dbReference>
<organism evidence="3 4">
    <name type="scientific">Endozoicomonas numazuensis</name>
    <dbReference type="NCBI Taxonomy" id="1137799"/>
    <lineage>
        <taxon>Bacteria</taxon>
        <taxon>Pseudomonadati</taxon>
        <taxon>Pseudomonadota</taxon>
        <taxon>Gammaproteobacteria</taxon>
        <taxon>Oceanospirillales</taxon>
        <taxon>Endozoicomonadaceae</taxon>
        <taxon>Endozoicomonas</taxon>
    </lineage>
</organism>
<dbReference type="PANTHER" id="PTHR44167">
    <property type="entry name" value="OVARIAN-SPECIFIC SERINE/THREONINE-PROTEIN KINASE LOK-RELATED"/>
    <property type="match status" value="1"/>
</dbReference>
<comment type="caution">
    <text evidence="3">The sequence shown here is derived from an EMBL/GenBank/DDBJ whole genome shotgun (WGS) entry which is preliminary data.</text>
</comment>
<dbReference type="EMBL" id="JOKH01000009">
    <property type="protein sequence ID" value="KEQ13142.1"/>
    <property type="molecule type" value="Genomic_DNA"/>
</dbReference>
<dbReference type="InterPro" id="IPR000719">
    <property type="entry name" value="Prot_kinase_dom"/>
</dbReference>
<dbReference type="PROSITE" id="PS50011">
    <property type="entry name" value="PROTEIN_KINASE_DOM"/>
    <property type="match status" value="1"/>
</dbReference>
<sequence>MNLAIRFPKAGNHVQPAPTEKVSASKSPSKATPADLKRKSLPESAVKAPTPGVSVAGRKTVVLKQPAELKPVAGWDARCRAFSVDKALSLLFKLEPDKPIDKGHFGSVSLYQDPSKNPFAVKLIMNQRQALSKSSGEALGLGLDHPNLMKVHAVVIQDMKTGYYGAVRNIDQVPDSDIGCVRLVAVISEYLEGGNLYDVLSKVKPVPGFEMGPVCAIRVSLEIVEALMYLHKMDRVHRDLKPQNIMLDSSGQTIKLVDFGGLKKLTEQQGLSGYYGTYLYMPPELLLEKQKKDHPASGKPIDLWGLGVLIMTLSTGVNPCDYTRDGQRSESTDRSVLAERLVEFSRMDVIEKEDFLDRSMGRGLLAVKSLIIGLTCYEPEQRMSLIEARQQLRQLQQSY</sequence>
<dbReference type="AlphaFoldDB" id="A0A081N3W9"/>
<evidence type="ECO:0000259" key="2">
    <source>
        <dbReference type="PROSITE" id="PS50011"/>
    </source>
</evidence>
<gene>
    <name evidence="3" type="ORF">GZ78_26710</name>
</gene>
<proteinExistence type="predicted"/>